<name>A0ACC1RBY1_9HYPO</name>
<dbReference type="Proteomes" id="UP001148737">
    <property type="component" value="Unassembled WGS sequence"/>
</dbReference>
<keyword evidence="2" id="KW-1185">Reference proteome</keyword>
<dbReference type="EMBL" id="JANAKD010000001">
    <property type="protein sequence ID" value="KAJ3499824.1"/>
    <property type="molecule type" value="Genomic_DNA"/>
</dbReference>
<evidence type="ECO:0000313" key="1">
    <source>
        <dbReference type="EMBL" id="KAJ3499824.1"/>
    </source>
</evidence>
<organism evidence="1 2">
    <name type="scientific">Lecanicillium saksenae</name>
    <dbReference type="NCBI Taxonomy" id="468837"/>
    <lineage>
        <taxon>Eukaryota</taxon>
        <taxon>Fungi</taxon>
        <taxon>Dikarya</taxon>
        <taxon>Ascomycota</taxon>
        <taxon>Pezizomycotina</taxon>
        <taxon>Sordariomycetes</taxon>
        <taxon>Hypocreomycetidae</taxon>
        <taxon>Hypocreales</taxon>
        <taxon>Cordycipitaceae</taxon>
        <taxon>Lecanicillium</taxon>
    </lineage>
</organism>
<protein>
    <submittedName>
        <fullName evidence="1">Uncharacterized protein</fullName>
    </submittedName>
</protein>
<sequence>MANQFIGLQMRVVLRDPPGYQLIGTVRDVEAGSSLSLTNVFVVATQEHLPHMRINALNIADLSELAKEQQQPPPPVYDAPTPTQPTSYASQTTSPTKSNFVDPAILSMVDPIAPLGPALSDLVKREGKKKKRRESQITRRKKRRKQTAVGRCLALHVNAPLASRPGRICM</sequence>
<reference evidence="1" key="1">
    <citation type="submission" date="2022-07" db="EMBL/GenBank/DDBJ databases">
        <title>Genome Sequence of Lecanicillium saksenae.</title>
        <authorList>
            <person name="Buettner E."/>
        </authorList>
    </citation>
    <scope>NUCLEOTIDE SEQUENCE</scope>
    <source>
        <strain evidence="1">VT-O1</strain>
    </source>
</reference>
<proteinExistence type="predicted"/>
<comment type="caution">
    <text evidence="1">The sequence shown here is derived from an EMBL/GenBank/DDBJ whole genome shotgun (WGS) entry which is preliminary data.</text>
</comment>
<accession>A0ACC1RBY1</accession>
<gene>
    <name evidence="1" type="ORF">NLG97_g4</name>
</gene>
<evidence type="ECO:0000313" key="2">
    <source>
        <dbReference type="Proteomes" id="UP001148737"/>
    </source>
</evidence>